<sequence>MTNFSDFSNHLADAVEQAAQSVVTVLAHHPVSGTVVGEDVVLTVAHTLHADETKILTPDGRELSAVVAGRDPSSDLALLKVEGLKMPALSASAGARVGELLLAVGRPMRGPQAALGLMNSEPQVGLGRGWLQTGAAPFRGVSGGALLDARGGLVGVLNAGIARGTLLAVPAERALKVAAQLGEAGRVPRGYLGILTQPVRFPAPEAADQQPETGGQEPHDPRQSDPRGRWGQHPFAERGFGGRGPEGRDGRARGAWGRGAWARGEWSRGERGRERPERGGLPEDWGRPEGRGPWGRGPWHGEDLRTGPHRGEGRGGRLGLTVIRIDEGSPAAAAGLKVGDILLALNDLPLRHPNELLSQIRDYAGETVQIRLLRAGEEQGVAVKVGER</sequence>
<feature type="compositionally biased region" description="Basic and acidic residues" evidence="4">
    <location>
        <begin position="217"/>
        <end position="228"/>
    </location>
</feature>
<dbReference type="Pfam" id="PF13365">
    <property type="entry name" value="Trypsin_2"/>
    <property type="match status" value="1"/>
</dbReference>
<dbReference type="InterPro" id="IPR001940">
    <property type="entry name" value="Peptidase_S1C"/>
</dbReference>
<dbReference type="PANTHER" id="PTHR22939:SF129">
    <property type="entry name" value="SERINE PROTEASE HTRA2, MITOCHONDRIAL"/>
    <property type="match status" value="1"/>
</dbReference>
<dbReference type="SMART" id="SM00228">
    <property type="entry name" value="PDZ"/>
    <property type="match status" value="1"/>
</dbReference>
<dbReference type="Gene3D" id="2.30.42.10">
    <property type="match status" value="1"/>
</dbReference>
<dbReference type="RefSeq" id="WP_353541287.1">
    <property type="nucleotide sequence ID" value="NZ_BAABRN010000008.1"/>
</dbReference>
<evidence type="ECO:0000256" key="2">
    <source>
        <dbReference type="ARBA" id="ARBA00022670"/>
    </source>
</evidence>
<evidence type="ECO:0000313" key="7">
    <source>
        <dbReference type="Proteomes" id="UP001458946"/>
    </source>
</evidence>
<dbReference type="InterPro" id="IPR001478">
    <property type="entry name" value="PDZ"/>
</dbReference>
<dbReference type="Gene3D" id="2.40.10.120">
    <property type="match status" value="1"/>
</dbReference>
<feature type="compositionally biased region" description="Low complexity" evidence="4">
    <location>
        <begin position="253"/>
        <end position="264"/>
    </location>
</feature>
<dbReference type="SUPFAM" id="SSF50494">
    <property type="entry name" value="Trypsin-like serine proteases"/>
    <property type="match status" value="1"/>
</dbReference>
<dbReference type="PRINTS" id="PR00834">
    <property type="entry name" value="PROTEASES2C"/>
</dbReference>
<dbReference type="Pfam" id="PF13180">
    <property type="entry name" value="PDZ_2"/>
    <property type="match status" value="1"/>
</dbReference>
<name>A0ABP9V7Q9_9DEIO</name>
<proteinExistence type="inferred from homology"/>
<dbReference type="Proteomes" id="UP001458946">
    <property type="component" value="Unassembled WGS sequence"/>
</dbReference>
<organism evidence="6 7">
    <name type="scientific">Deinococcus xinjiangensis</name>
    <dbReference type="NCBI Taxonomy" id="457454"/>
    <lineage>
        <taxon>Bacteria</taxon>
        <taxon>Thermotogati</taxon>
        <taxon>Deinococcota</taxon>
        <taxon>Deinococci</taxon>
        <taxon>Deinococcales</taxon>
        <taxon>Deinococcaceae</taxon>
        <taxon>Deinococcus</taxon>
    </lineage>
</organism>
<evidence type="ECO:0000256" key="3">
    <source>
        <dbReference type="ARBA" id="ARBA00022801"/>
    </source>
</evidence>
<keyword evidence="3" id="KW-0378">Hydrolase</keyword>
<keyword evidence="7" id="KW-1185">Reference proteome</keyword>
<comment type="similarity">
    <text evidence="1">Belongs to the peptidase S1C family.</text>
</comment>
<reference evidence="6 7" key="1">
    <citation type="submission" date="2024-02" db="EMBL/GenBank/DDBJ databases">
        <title>Deinococcus xinjiangensis NBRC 107630.</title>
        <authorList>
            <person name="Ichikawa N."/>
            <person name="Katano-Makiyama Y."/>
            <person name="Hidaka K."/>
        </authorList>
    </citation>
    <scope>NUCLEOTIDE SEQUENCE [LARGE SCALE GENOMIC DNA]</scope>
    <source>
        <strain evidence="6 7">NBRC 107630</strain>
    </source>
</reference>
<evidence type="ECO:0000313" key="6">
    <source>
        <dbReference type="EMBL" id="GAA5501313.1"/>
    </source>
</evidence>
<dbReference type="PROSITE" id="PS50106">
    <property type="entry name" value="PDZ"/>
    <property type="match status" value="1"/>
</dbReference>
<dbReference type="InterPro" id="IPR036034">
    <property type="entry name" value="PDZ_sf"/>
</dbReference>
<evidence type="ECO:0000256" key="4">
    <source>
        <dbReference type="SAM" id="MobiDB-lite"/>
    </source>
</evidence>
<dbReference type="SUPFAM" id="SSF50156">
    <property type="entry name" value="PDZ domain-like"/>
    <property type="match status" value="1"/>
</dbReference>
<feature type="region of interest" description="Disordered" evidence="4">
    <location>
        <begin position="205"/>
        <end position="313"/>
    </location>
</feature>
<comment type="caution">
    <text evidence="6">The sequence shown here is derived from an EMBL/GenBank/DDBJ whole genome shotgun (WGS) entry which is preliminary data.</text>
</comment>
<protein>
    <recommendedName>
        <fullName evidence="5">PDZ domain-containing protein</fullName>
    </recommendedName>
</protein>
<keyword evidence="2" id="KW-0645">Protease</keyword>
<gene>
    <name evidence="6" type="ORF">Dxin01_01045</name>
</gene>
<feature type="compositionally biased region" description="Basic and acidic residues" evidence="4">
    <location>
        <begin position="299"/>
        <end position="313"/>
    </location>
</feature>
<feature type="compositionally biased region" description="Basic and acidic residues" evidence="4">
    <location>
        <begin position="265"/>
        <end position="290"/>
    </location>
</feature>
<evidence type="ECO:0000259" key="5">
    <source>
        <dbReference type="PROSITE" id="PS50106"/>
    </source>
</evidence>
<evidence type="ECO:0000256" key="1">
    <source>
        <dbReference type="ARBA" id="ARBA00010541"/>
    </source>
</evidence>
<dbReference type="EMBL" id="BAABRN010000008">
    <property type="protein sequence ID" value="GAA5501313.1"/>
    <property type="molecule type" value="Genomic_DNA"/>
</dbReference>
<dbReference type="PANTHER" id="PTHR22939">
    <property type="entry name" value="SERINE PROTEASE FAMILY S1C HTRA-RELATED"/>
    <property type="match status" value="1"/>
</dbReference>
<dbReference type="InterPro" id="IPR009003">
    <property type="entry name" value="Peptidase_S1_PA"/>
</dbReference>
<accession>A0ABP9V7Q9</accession>
<feature type="domain" description="PDZ" evidence="5">
    <location>
        <begin position="296"/>
        <end position="376"/>
    </location>
</feature>